<sequence length="268" mass="28767">MGCNDNLQPNQASQSMDPPGPCSVTPTALTPFTSADTATAAGPTVSRIKVPVVLAEPTIQIPIEATIHLGAIATEIKRVKKNVFLDQVKIVPEAPFTRVVGTDFFTFSRAKLFIAGHIRKNIEYTAAGGSGNPCTIPLIDQVVDIPFTGFTELSTTAGTLINLPILGINETSESSFLSDTNNLNARLDKFFFNNLVKFNEQPFGELVAANFFELDFASPEPAPEATFTFSTFTEKLVLELTVKVLQTQQLAIAVTSVVPVLPGLTPPL</sequence>
<dbReference type="NCBIfam" id="NF045794">
    <property type="entry name" value="CsxC_fam"/>
    <property type="match status" value="1"/>
</dbReference>
<feature type="domain" description="DUF7852" evidence="2">
    <location>
        <begin position="44"/>
        <end position="127"/>
    </location>
</feature>
<gene>
    <name evidence="3" type="ORF">BN000_03392</name>
</gene>
<keyword evidence="4" id="KW-1185">Reference proteome</keyword>
<dbReference type="AlphaFoldDB" id="A0A0U1NZH5"/>
<feature type="compositionally biased region" description="Polar residues" evidence="1">
    <location>
        <begin position="1"/>
        <end position="16"/>
    </location>
</feature>
<name>A0A0U1NZH5_9BACI</name>
<dbReference type="Pfam" id="PF25250">
    <property type="entry name" value="DUF7852"/>
    <property type="match status" value="1"/>
</dbReference>
<evidence type="ECO:0000313" key="3">
    <source>
        <dbReference type="EMBL" id="CRK83424.1"/>
    </source>
</evidence>
<protein>
    <recommendedName>
        <fullName evidence="2">DUF7852 domain-containing protein</fullName>
    </recommendedName>
</protein>
<dbReference type="InterPro" id="IPR054845">
    <property type="entry name" value="Exosporium_prot_C"/>
</dbReference>
<reference evidence="4" key="1">
    <citation type="submission" date="2015-05" db="EMBL/GenBank/DDBJ databases">
        <authorList>
            <person name="Urmite Genomes"/>
        </authorList>
    </citation>
    <scope>NUCLEOTIDE SEQUENCE [LARGE SCALE GENOMIC DNA]</scope>
    <source>
        <strain evidence="4">LF1</strain>
    </source>
</reference>
<evidence type="ECO:0000313" key="4">
    <source>
        <dbReference type="Proteomes" id="UP000199087"/>
    </source>
</evidence>
<dbReference type="STRING" id="1499688.BN000_03392"/>
<organism evidence="3 4">
    <name type="scientific">Neobacillus massiliamazoniensis</name>
    <dbReference type="NCBI Taxonomy" id="1499688"/>
    <lineage>
        <taxon>Bacteria</taxon>
        <taxon>Bacillati</taxon>
        <taxon>Bacillota</taxon>
        <taxon>Bacilli</taxon>
        <taxon>Bacillales</taxon>
        <taxon>Bacillaceae</taxon>
        <taxon>Neobacillus</taxon>
    </lineage>
</organism>
<feature type="region of interest" description="Disordered" evidence="1">
    <location>
        <begin position="1"/>
        <end position="28"/>
    </location>
</feature>
<dbReference type="EMBL" id="CVRB01000003">
    <property type="protein sequence ID" value="CRK83424.1"/>
    <property type="molecule type" value="Genomic_DNA"/>
</dbReference>
<dbReference type="OrthoDB" id="2381017at2"/>
<evidence type="ECO:0000259" key="2">
    <source>
        <dbReference type="Pfam" id="PF25250"/>
    </source>
</evidence>
<dbReference type="InterPro" id="IPR057174">
    <property type="entry name" value="DUF7852"/>
</dbReference>
<accession>A0A0U1NZH5</accession>
<evidence type="ECO:0000256" key="1">
    <source>
        <dbReference type="SAM" id="MobiDB-lite"/>
    </source>
</evidence>
<dbReference type="Proteomes" id="UP000199087">
    <property type="component" value="Unassembled WGS sequence"/>
</dbReference>
<proteinExistence type="predicted"/>
<dbReference type="RefSeq" id="WP_090635915.1">
    <property type="nucleotide sequence ID" value="NZ_CVRB01000003.1"/>
</dbReference>